<dbReference type="Pfam" id="PF19184">
    <property type="entry name" value="DUF5866"/>
    <property type="match status" value="1"/>
</dbReference>
<reference evidence="2" key="1">
    <citation type="submission" date="2019-07" db="EMBL/GenBank/DDBJ databases">
        <title>The discovery of a new lineage B mimivirus raises questions about particles surface fibrils.</title>
        <authorList>
            <person name="Silva L.K.S."/>
            <person name="Rodrigues R.A.L."/>
            <person name="Andrade A.C.S.P."/>
            <person name="Hikida H."/>
            <person name="Andreani J."/>
            <person name="Levasseur A."/>
            <person name="La Scola B."/>
            <person name="Abrahao J.S."/>
        </authorList>
    </citation>
    <scope>NUCLEOTIDE SEQUENCE</scope>
    <source>
        <strain evidence="2">B60</strain>
    </source>
</reference>
<dbReference type="EMBL" id="MN175499">
    <property type="protein sequence ID" value="QID06448.1"/>
    <property type="molecule type" value="Genomic_DNA"/>
</dbReference>
<evidence type="ECO:0000313" key="2">
    <source>
        <dbReference type="EMBL" id="QID06448.1"/>
    </source>
</evidence>
<sequence length="249" mass="29623">MLFIQNIDGFVLSYEKENLLNNIFIKDSVIDKIFFGKFSHENCMILYHNENTLKILDKWIREGEINCNIIEPDKDLVEMLDYIAGQNIYLCKILSIFEHGAIDLFGREIHLKYSVLYKNSSIKYSDLDFIFPKTESEKIIAHIKKVLDPVLNNYVSRVCEYFGKNKFESEEKLFLETFYNDFFATENRGRGIPRIINYYDPITVKRFYISDCKVITTTNLQNLSMEEYRQITLNELSKIYDYLFIKLNY</sequence>
<accession>A0A6G6ADN8</accession>
<feature type="domain" description="DUF5866" evidence="1">
    <location>
        <begin position="1"/>
        <end position="73"/>
    </location>
</feature>
<evidence type="ECO:0000259" key="1">
    <source>
        <dbReference type="Pfam" id="PF19184"/>
    </source>
</evidence>
<proteinExistence type="predicted"/>
<name>A0A6G6ADN8_9VIRU</name>
<protein>
    <recommendedName>
        <fullName evidence="1">DUF5866 domain-containing protein</fullName>
    </recommendedName>
</protein>
<dbReference type="InterPro" id="IPR043842">
    <property type="entry name" value="DUF5866"/>
</dbReference>
<organism evidence="2">
    <name type="scientific">Borely moumouvirus</name>
    <dbReference type="NCBI Taxonomy" id="2712067"/>
    <lineage>
        <taxon>Viruses</taxon>
        <taxon>Varidnaviria</taxon>
        <taxon>Bamfordvirae</taxon>
        <taxon>Nucleocytoviricota</taxon>
        <taxon>Megaviricetes</taxon>
        <taxon>Imitervirales</taxon>
        <taxon>Mimiviridae</taxon>
        <taxon>Megamimivirinae</taxon>
        <taxon>Moumouvirus</taxon>
    </lineage>
</organism>